<dbReference type="AlphaFoldDB" id="A0A0L9T7K4"/>
<evidence type="ECO:0000313" key="3">
    <source>
        <dbReference type="Proteomes" id="UP000053144"/>
    </source>
</evidence>
<dbReference type="EMBL" id="KQ258328">
    <property type="protein sequence ID" value="KOM26548.1"/>
    <property type="molecule type" value="Genomic_DNA"/>
</dbReference>
<feature type="compositionally biased region" description="Low complexity" evidence="1">
    <location>
        <begin position="69"/>
        <end position="81"/>
    </location>
</feature>
<evidence type="ECO:0000313" key="2">
    <source>
        <dbReference type="EMBL" id="KOM26548.1"/>
    </source>
</evidence>
<sequence length="117" mass="12535">MIINLVPVNARHHNHRHGHGGISSGGGSSTTSSEKRMRLFGVNMECASSGEDSKGLSLGSAAHVTVGNSLPSSSSLQQRLRMPYEDPLSSSTRFGDQKGGSDTSLLFDFYPSLQYHQ</sequence>
<accession>A0A0L9T7K4</accession>
<dbReference type="Gramene" id="KOM26548">
    <property type="protein sequence ID" value="KOM26548"/>
    <property type="gene ID" value="LR48_Vigan292s000500"/>
</dbReference>
<evidence type="ECO:0000256" key="1">
    <source>
        <dbReference type="SAM" id="MobiDB-lite"/>
    </source>
</evidence>
<feature type="region of interest" description="Disordered" evidence="1">
    <location>
        <begin position="67"/>
        <end position="104"/>
    </location>
</feature>
<reference evidence="3" key="1">
    <citation type="journal article" date="2015" name="Proc. Natl. Acad. Sci. U.S.A.">
        <title>Genome sequencing of adzuki bean (Vigna angularis) provides insight into high starch and low fat accumulation and domestication.</title>
        <authorList>
            <person name="Yang K."/>
            <person name="Tian Z."/>
            <person name="Chen C."/>
            <person name="Luo L."/>
            <person name="Zhao B."/>
            <person name="Wang Z."/>
            <person name="Yu L."/>
            <person name="Li Y."/>
            <person name="Sun Y."/>
            <person name="Li W."/>
            <person name="Chen Y."/>
            <person name="Li Y."/>
            <person name="Zhang Y."/>
            <person name="Ai D."/>
            <person name="Zhao J."/>
            <person name="Shang C."/>
            <person name="Ma Y."/>
            <person name="Wu B."/>
            <person name="Wang M."/>
            <person name="Gao L."/>
            <person name="Sun D."/>
            <person name="Zhang P."/>
            <person name="Guo F."/>
            <person name="Wang W."/>
            <person name="Li Y."/>
            <person name="Wang J."/>
            <person name="Varshney R.K."/>
            <person name="Wang J."/>
            <person name="Ling H.Q."/>
            <person name="Wan P."/>
        </authorList>
    </citation>
    <scope>NUCLEOTIDE SEQUENCE</scope>
    <source>
        <strain evidence="3">cv. Jingnong 6</strain>
    </source>
</reference>
<dbReference type="Proteomes" id="UP000053144">
    <property type="component" value="Unassembled WGS sequence"/>
</dbReference>
<name>A0A0L9T7K4_PHAAN</name>
<organism evidence="2 3">
    <name type="scientific">Phaseolus angularis</name>
    <name type="common">Azuki bean</name>
    <name type="synonym">Vigna angularis</name>
    <dbReference type="NCBI Taxonomy" id="3914"/>
    <lineage>
        <taxon>Eukaryota</taxon>
        <taxon>Viridiplantae</taxon>
        <taxon>Streptophyta</taxon>
        <taxon>Embryophyta</taxon>
        <taxon>Tracheophyta</taxon>
        <taxon>Spermatophyta</taxon>
        <taxon>Magnoliopsida</taxon>
        <taxon>eudicotyledons</taxon>
        <taxon>Gunneridae</taxon>
        <taxon>Pentapetalae</taxon>
        <taxon>rosids</taxon>
        <taxon>fabids</taxon>
        <taxon>Fabales</taxon>
        <taxon>Fabaceae</taxon>
        <taxon>Papilionoideae</taxon>
        <taxon>50 kb inversion clade</taxon>
        <taxon>NPAAA clade</taxon>
        <taxon>indigoferoid/millettioid clade</taxon>
        <taxon>Phaseoleae</taxon>
        <taxon>Vigna</taxon>
    </lineage>
</organism>
<protein>
    <submittedName>
        <fullName evidence="2">Uncharacterized protein</fullName>
    </submittedName>
</protein>
<gene>
    <name evidence="2" type="ORF">LR48_Vigan292s000500</name>
</gene>
<feature type="region of interest" description="Disordered" evidence="1">
    <location>
        <begin position="12"/>
        <end position="36"/>
    </location>
</feature>
<proteinExistence type="predicted"/>
<feature type="compositionally biased region" description="Polar residues" evidence="1">
    <location>
        <begin position="88"/>
        <end position="104"/>
    </location>
</feature>